<evidence type="ECO:0000256" key="2">
    <source>
        <dbReference type="ARBA" id="ARBA00023125"/>
    </source>
</evidence>
<dbReference type="Proteomes" id="UP000822476">
    <property type="component" value="Unassembled WGS sequence"/>
</dbReference>
<dbReference type="PRINTS" id="PR00028">
    <property type="entry name" value="POUDOMAIN"/>
</dbReference>
<comment type="subcellular location">
    <subcellularLocation>
        <location evidence="1 5 6">Nucleus</location>
    </subcellularLocation>
</comment>
<dbReference type="GO" id="GO:0000981">
    <property type="term" value="F:DNA-binding transcription factor activity, RNA polymerase II-specific"/>
    <property type="evidence" value="ECO:0007669"/>
    <property type="project" value="TreeGrafter"/>
</dbReference>
<gene>
    <name evidence="9" type="ORF">EG68_02703</name>
</gene>
<dbReference type="Pfam" id="PF00157">
    <property type="entry name" value="Pou"/>
    <property type="match status" value="1"/>
</dbReference>
<evidence type="ECO:0000313" key="9">
    <source>
        <dbReference type="EMBL" id="KAF7259840.1"/>
    </source>
</evidence>
<evidence type="ECO:0000256" key="5">
    <source>
        <dbReference type="PROSITE-ProRule" id="PRU00108"/>
    </source>
</evidence>
<protein>
    <recommendedName>
        <fullName evidence="11">POU domain protein</fullName>
    </recommendedName>
</protein>
<dbReference type="InterPro" id="IPR001356">
    <property type="entry name" value="HD"/>
</dbReference>
<feature type="domain" description="POU-specific" evidence="8">
    <location>
        <begin position="108"/>
        <end position="182"/>
    </location>
</feature>
<dbReference type="Gene3D" id="1.10.260.40">
    <property type="entry name" value="lambda repressor-like DNA-binding domains"/>
    <property type="match status" value="1"/>
</dbReference>
<dbReference type="InterPro" id="IPR050255">
    <property type="entry name" value="POU_domain_TF"/>
</dbReference>
<organism evidence="9 10">
    <name type="scientific">Paragonimus skrjabini miyazakii</name>
    <dbReference type="NCBI Taxonomy" id="59628"/>
    <lineage>
        <taxon>Eukaryota</taxon>
        <taxon>Metazoa</taxon>
        <taxon>Spiralia</taxon>
        <taxon>Lophotrochozoa</taxon>
        <taxon>Platyhelminthes</taxon>
        <taxon>Trematoda</taxon>
        <taxon>Digenea</taxon>
        <taxon>Plagiorchiida</taxon>
        <taxon>Troglotremata</taxon>
        <taxon>Troglotrematidae</taxon>
        <taxon>Paragonimus</taxon>
    </lineage>
</organism>
<keyword evidence="10" id="KW-1185">Reference proteome</keyword>
<evidence type="ECO:0000259" key="8">
    <source>
        <dbReference type="PROSITE" id="PS51179"/>
    </source>
</evidence>
<evidence type="ECO:0008006" key="11">
    <source>
        <dbReference type="Google" id="ProtNLM"/>
    </source>
</evidence>
<dbReference type="SMART" id="SM00352">
    <property type="entry name" value="POU"/>
    <property type="match status" value="1"/>
</dbReference>
<dbReference type="Pfam" id="PF00046">
    <property type="entry name" value="Homeodomain"/>
    <property type="match status" value="1"/>
</dbReference>
<dbReference type="InterPro" id="IPR010982">
    <property type="entry name" value="Lambda_DNA-bd_dom_sf"/>
</dbReference>
<keyword evidence="2 5" id="KW-0238">DNA-binding</keyword>
<dbReference type="Gene3D" id="1.10.10.60">
    <property type="entry name" value="Homeodomain-like"/>
    <property type="match status" value="1"/>
</dbReference>
<keyword evidence="3 5" id="KW-0371">Homeobox</keyword>
<keyword evidence="4 5" id="KW-0539">Nucleus</keyword>
<dbReference type="CDD" id="cd00086">
    <property type="entry name" value="homeodomain"/>
    <property type="match status" value="1"/>
</dbReference>
<dbReference type="SUPFAM" id="SSF47413">
    <property type="entry name" value="lambda repressor-like DNA-binding domains"/>
    <property type="match status" value="1"/>
</dbReference>
<evidence type="ECO:0000256" key="3">
    <source>
        <dbReference type="ARBA" id="ARBA00023155"/>
    </source>
</evidence>
<evidence type="ECO:0000259" key="7">
    <source>
        <dbReference type="PROSITE" id="PS50071"/>
    </source>
</evidence>
<dbReference type="PROSITE" id="PS51179">
    <property type="entry name" value="POU_3"/>
    <property type="match status" value="1"/>
</dbReference>
<dbReference type="InterPro" id="IPR009057">
    <property type="entry name" value="Homeodomain-like_sf"/>
</dbReference>
<dbReference type="InterPro" id="IPR000327">
    <property type="entry name" value="POU_dom"/>
</dbReference>
<evidence type="ECO:0000256" key="4">
    <source>
        <dbReference type="ARBA" id="ARBA00023242"/>
    </source>
</evidence>
<proteinExistence type="predicted"/>
<evidence type="ECO:0000256" key="6">
    <source>
        <dbReference type="RuleBase" id="RU000682"/>
    </source>
</evidence>
<dbReference type="EMBL" id="JTDE01001014">
    <property type="protein sequence ID" value="KAF7259840.1"/>
    <property type="molecule type" value="Genomic_DNA"/>
</dbReference>
<sequence length="285" mass="32949">MKSRSLTDVLVPFSAYQASFRYYITFVNVDGCKPVKKRNLFVNYVEKSPEYRPLLKPHSEFFLKAWTSTNDQSTNCPVRSSERLHSARFEHYEELALNTNTLPSIWSPKPVDLCNFESFAKAFIAKRCELNLGQVDVARSLKLLYGVHRSSTLISRVERMDLSLSNFLQIYPVLLQWLKDTEFDESRDAIIRAALDSTKEAVPSSPLESLPASTLGPIFRKRRLRTVLSSEAKKVLEDAFITDPHPSTTVLKRLASNLNLDTHVVRVWFYNRRSRRYRPKLEKID</sequence>
<dbReference type="InterPro" id="IPR013847">
    <property type="entry name" value="POU"/>
</dbReference>
<dbReference type="PANTHER" id="PTHR11636">
    <property type="entry name" value="POU DOMAIN"/>
    <property type="match status" value="1"/>
</dbReference>
<reference evidence="9" key="1">
    <citation type="submission" date="2019-07" db="EMBL/GenBank/DDBJ databases">
        <title>Annotation for the trematode Paragonimus miyazaki's.</title>
        <authorList>
            <person name="Choi Y.-J."/>
        </authorList>
    </citation>
    <scope>NUCLEOTIDE SEQUENCE</scope>
    <source>
        <strain evidence="9">Japan</strain>
    </source>
</reference>
<dbReference type="SUPFAM" id="SSF46689">
    <property type="entry name" value="Homeodomain-like"/>
    <property type="match status" value="1"/>
</dbReference>
<dbReference type="SMART" id="SM00389">
    <property type="entry name" value="HOX"/>
    <property type="match status" value="1"/>
</dbReference>
<comment type="caution">
    <text evidence="9">The sequence shown here is derived from an EMBL/GenBank/DDBJ whole genome shotgun (WGS) entry which is preliminary data.</text>
</comment>
<feature type="DNA-binding region" description="Homeobox" evidence="5">
    <location>
        <begin position="221"/>
        <end position="280"/>
    </location>
</feature>
<dbReference type="OrthoDB" id="6358449at2759"/>
<accession>A0A8S9Z2P7</accession>
<name>A0A8S9Z2P7_9TREM</name>
<dbReference type="GO" id="GO:0000978">
    <property type="term" value="F:RNA polymerase II cis-regulatory region sequence-specific DNA binding"/>
    <property type="evidence" value="ECO:0007669"/>
    <property type="project" value="TreeGrafter"/>
</dbReference>
<evidence type="ECO:0000256" key="1">
    <source>
        <dbReference type="ARBA" id="ARBA00004123"/>
    </source>
</evidence>
<dbReference type="GO" id="GO:0005634">
    <property type="term" value="C:nucleus"/>
    <property type="evidence" value="ECO:0007669"/>
    <property type="project" value="UniProtKB-SubCell"/>
</dbReference>
<dbReference type="PROSITE" id="PS50071">
    <property type="entry name" value="HOMEOBOX_2"/>
    <property type="match status" value="1"/>
</dbReference>
<evidence type="ECO:0000313" key="10">
    <source>
        <dbReference type="Proteomes" id="UP000822476"/>
    </source>
</evidence>
<dbReference type="AlphaFoldDB" id="A0A8S9Z2P7"/>
<feature type="domain" description="Homeobox" evidence="7">
    <location>
        <begin position="219"/>
        <end position="279"/>
    </location>
</feature>